<feature type="domain" description="G-protein coupled receptors family 1 profile" evidence="13">
    <location>
        <begin position="43"/>
        <end position="344"/>
    </location>
</feature>
<evidence type="ECO:0000256" key="6">
    <source>
        <dbReference type="ARBA" id="ARBA00023040"/>
    </source>
</evidence>
<feature type="transmembrane region" description="Helical" evidence="12">
    <location>
        <begin position="328"/>
        <end position="347"/>
    </location>
</feature>
<comment type="similarity">
    <text evidence="2 11">Belongs to the G-protein coupled receptor 1 family.</text>
</comment>
<evidence type="ECO:0000256" key="2">
    <source>
        <dbReference type="ARBA" id="ARBA00010663"/>
    </source>
</evidence>
<dbReference type="PROSITE" id="PS00237">
    <property type="entry name" value="G_PROTEIN_RECEP_F1_1"/>
    <property type="match status" value="1"/>
</dbReference>
<comment type="subcellular location">
    <subcellularLocation>
        <location evidence="1">Cell membrane</location>
        <topology evidence="1">Multi-pass membrane protein</topology>
    </subcellularLocation>
</comment>
<evidence type="ECO:0000256" key="1">
    <source>
        <dbReference type="ARBA" id="ARBA00004651"/>
    </source>
</evidence>
<evidence type="ECO:0000256" key="8">
    <source>
        <dbReference type="ARBA" id="ARBA00023157"/>
    </source>
</evidence>
<comment type="caution">
    <text evidence="14">The sequence shown here is derived from an EMBL/GenBank/DDBJ whole genome shotgun (WGS) entry which is preliminary data.</text>
</comment>
<evidence type="ECO:0000256" key="11">
    <source>
        <dbReference type="RuleBase" id="RU000688"/>
    </source>
</evidence>
<evidence type="ECO:0000256" key="10">
    <source>
        <dbReference type="ARBA" id="ARBA00023224"/>
    </source>
</evidence>
<organism evidence="14 15">
    <name type="scientific">Amphibalanus amphitrite</name>
    <name type="common">Striped barnacle</name>
    <name type="synonym">Balanus amphitrite</name>
    <dbReference type="NCBI Taxonomy" id="1232801"/>
    <lineage>
        <taxon>Eukaryota</taxon>
        <taxon>Metazoa</taxon>
        <taxon>Ecdysozoa</taxon>
        <taxon>Arthropoda</taxon>
        <taxon>Crustacea</taxon>
        <taxon>Multicrustacea</taxon>
        <taxon>Cirripedia</taxon>
        <taxon>Thoracica</taxon>
        <taxon>Thoracicalcarea</taxon>
        <taxon>Balanomorpha</taxon>
        <taxon>Balanoidea</taxon>
        <taxon>Balanidae</taxon>
        <taxon>Amphibalaninae</taxon>
        <taxon>Amphibalanus</taxon>
    </lineage>
</organism>
<gene>
    <name evidence="14" type="primary">5-HT7_1</name>
    <name evidence="14" type="ORF">FJT64_025140</name>
</gene>
<dbReference type="Pfam" id="PF00001">
    <property type="entry name" value="7tm_1"/>
    <property type="match status" value="1"/>
</dbReference>
<evidence type="ECO:0000256" key="4">
    <source>
        <dbReference type="ARBA" id="ARBA00022692"/>
    </source>
</evidence>
<dbReference type="GO" id="GO:0071880">
    <property type="term" value="P:adenylate cyclase-activating adrenergic receptor signaling pathway"/>
    <property type="evidence" value="ECO:0007669"/>
    <property type="project" value="TreeGrafter"/>
</dbReference>
<evidence type="ECO:0000256" key="12">
    <source>
        <dbReference type="SAM" id="Phobius"/>
    </source>
</evidence>
<dbReference type="InterPro" id="IPR000276">
    <property type="entry name" value="GPCR_Rhodpsn"/>
</dbReference>
<keyword evidence="8" id="KW-1015">Disulfide bond</keyword>
<dbReference type="GO" id="GO:0043410">
    <property type="term" value="P:positive regulation of MAPK cascade"/>
    <property type="evidence" value="ECO:0007669"/>
    <property type="project" value="TreeGrafter"/>
</dbReference>
<evidence type="ECO:0000256" key="9">
    <source>
        <dbReference type="ARBA" id="ARBA00023170"/>
    </source>
</evidence>
<evidence type="ECO:0000256" key="7">
    <source>
        <dbReference type="ARBA" id="ARBA00023136"/>
    </source>
</evidence>
<dbReference type="CDD" id="cd15329">
    <property type="entry name" value="7tmA_5-HT7"/>
    <property type="match status" value="1"/>
</dbReference>
<dbReference type="AlphaFoldDB" id="A0A6A4WKS8"/>
<evidence type="ECO:0000259" key="13">
    <source>
        <dbReference type="PROSITE" id="PS50262"/>
    </source>
</evidence>
<keyword evidence="5 12" id="KW-1133">Transmembrane helix</keyword>
<dbReference type="PANTHER" id="PTHR24248:SF199">
    <property type="entry name" value="IP13425P-RELATED"/>
    <property type="match status" value="1"/>
</dbReference>
<dbReference type="GO" id="GO:0005886">
    <property type="term" value="C:plasma membrane"/>
    <property type="evidence" value="ECO:0007669"/>
    <property type="project" value="UniProtKB-SubCell"/>
</dbReference>
<feature type="transmembrane region" description="Helical" evidence="12">
    <location>
        <begin position="27"/>
        <end position="52"/>
    </location>
</feature>
<feature type="transmembrane region" description="Helical" evidence="12">
    <location>
        <begin position="102"/>
        <end position="123"/>
    </location>
</feature>
<evidence type="ECO:0000313" key="15">
    <source>
        <dbReference type="Proteomes" id="UP000440578"/>
    </source>
</evidence>
<dbReference type="PRINTS" id="PR00237">
    <property type="entry name" value="GPCRRHODOPSN"/>
</dbReference>
<keyword evidence="6 11" id="KW-0297">G-protein coupled receptor</keyword>
<feature type="transmembrane region" description="Helical" evidence="12">
    <location>
        <begin position="64"/>
        <end position="90"/>
    </location>
</feature>
<keyword evidence="10 11" id="KW-0807">Transducer</keyword>
<dbReference type="PROSITE" id="PS50262">
    <property type="entry name" value="G_PROTEIN_RECEP_F1_2"/>
    <property type="match status" value="1"/>
</dbReference>
<dbReference type="EMBL" id="VIIS01001008">
    <property type="protein sequence ID" value="KAF0302808.1"/>
    <property type="molecule type" value="Genomic_DNA"/>
</dbReference>
<reference evidence="14 15" key="1">
    <citation type="submission" date="2019-07" db="EMBL/GenBank/DDBJ databases">
        <title>Draft genome assembly of a fouling barnacle, Amphibalanus amphitrite (Darwin, 1854): The first reference genome for Thecostraca.</title>
        <authorList>
            <person name="Kim W."/>
        </authorList>
    </citation>
    <scope>NUCLEOTIDE SEQUENCE [LARGE SCALE GENOMIC DNA]</scope>
    <source>
        <strain evidence="14">SNU_AA5</strain>
        <tissue evidence="14">Soma without cirri and trophi</tissue>
    </source>
</reference>
<feature type="transmembrane region" description="Helical" evidence="12">
    <location>
        <begin position="144"/>
        <end position="166"/>
    </location>
</feature>
<evidence type="ECO:0000256" key="3">
    <source>
        <dbReference type="ARBA" id="ARBA00022475"/>
    </source>
</evidence>
<evidence type="ECO:0000256" key="5">
    <source>
        <dbReference type="ARBA" id="ARBA00022989"/>
    </source>
</evidence>
<keyword evidence="3" id="KW-1003">Cell membrane</keyword>
<dbReference type="InterPro" id="IPR017452">
    <property type="entry name" value="GPCR_Rhodpsn_7TM"/>
</dbReference>
<feature type="transmembrane region" description="Helical" evidence="12">
    <location>
        <begin position="290"/>
        <end position="316"/>
    </location>
</feature>
<dbReference type="SUPFAM" id="SSF81321">
    <property type="entry name" value="Family A G protein-coupled receptor-like"/>
    <property type="match status" value="1"/>
</dbReference>
<sequence>MLSLNVTAAEAEPVATAGPGYPWEVRLVLMMVLPVVIACTIVGNVLVCLAVCLVPKIRSQPYTVLYVSLAVADLFVAVLVMPIALLHLWAGTWRFGRTLCDVYVCADVLSCTASILNICAISVDRYQAITKPLQYSQWHVERLMAAYICVVWTCAIGISIVPIIIIGNEHGNDDACNVSQNIYYQVWATLMSFYLPLAIIIFVYMKILKAARIIIRQERRSQGHLPKRPGAAEVIKSASGYDVRLCQVHEACARDGRGGAINNNVSSRPRARRRFCPWSFEVPREKKASVTLGIIMTAFILCWLPFFILAVIRPMVARDSIPDSMSDVFLWLGYFNSLLNPVIYATFNKDFRRPFREILCLRCRNLKLLLRQEQYLEQYGGSQGSGSRHMQVEPAPVLPVSGYRPCRSSTTGLGTDTDPVPVLVRGASDIELDRLTGRPRSAALHNGACGESAI</sequence>
<dbReference type="Proteomes" id="UP000440578">
    <property type="component" value="Unassembled WGS sequence"/>
</dbReference>
<keyword evidence="9 11" id="KW-0675">Receptor</keyword>
<keyword evidence="4 11" id="KW-0812">Transmembrane</keyword>
<dbReference type="SMART" id="SM01381">
    <property type="entry name" value="7TM_GPCR_Srsx"/>
    <property type="match status" value="1"/>
</dbReference>
<dbReference type="Gene3D" id="1.20.1070.10">
    <property type="entry name" value="Rhodopsin 7-helix transmembrane proteins"/>
    <property type="match status" value="1"/>
</dbReference>
<keyword evidence="7 12" id="KW-0472">Membrane</keyword>
<keyword evidence="15" id="KW-1185">Reference proteome</keyword>
<dbReference type="OrthoDB" id="5951059at2759"/>
<protein>
    <submittedName>
        <fullName evidence="14">5-hydroxytryptamine receptor 1</fullName>
    </submittedName>
</protein>
<accession>A0A6A4WKS8</accession>
<evidence type="ECO:0000313" key="14">
    <source>
        <dbReference type="EMBL" id="KAF0302808.1"/>
    </source>
</evidence>
<proteinExistence type="inferred from homology"/>
<name>A0A6A4WKS8_AMPAM</name>
<feature type="transmembrane region" description="Helical" evidence="12">
    <location>
        <begin position="186"/>
        <end position="207"/>
    </location>
</feature>
<dbReference type="GO" id="GO:0004993">
    <property type="term" value="F:G protein-coupled serotonin receptor activity"/>
    <property type="evidence" value="ECO:0007669"/>
    <property type="project" value="UniProtKB-ARBA"/>
</dbReference>
<dbReference type="PANTHER" id="PTHR24248">
    <property type="entry name" value="ADRENERGIC RECEPTOR-RELATED G-PROTEIN COUPLED RECEPTOR"/>
    <property type="match status" value="1"/>
</dbReference>